<dbReference type="PANTHER" id="PTHR43685:SF11">
    <property type="entry name" value="GLYCOSYLTRANSFERASE TAGX-RELATED"/>
    <property type="match status" value="1"/>
</dbReference>
<keyword evidence="4" id="KW-1185">Reference proteome</keyword>
<reference evidence="3 4" key="1">
    <citation type="submission" date="2020-07" db="EMBL/GenBank/DDBJ databases">
        <title>Sequencing the genomes of 1000 actinobacteria strains.</title>
        <authorList>
            <person name="Klenk H.-P."/>
        </authorList>
    </citation>
    <scope>NUCLEOTIDE SEQUENCE [LARGE SCALE GENOMIC DNA]</scope>
    <source>
        <strain evidence="3 4">DSM 23819</strain>
    </source>
</reference>
<dbReference type="PANTHER" id="PTHR43685">
    <property type="entry name" value="GLYCOSYLTRANSFERASE"/>
    <property type="match status" value="1"/>
</dbReference>
<gene>
    <name evidence="3" type="ORF">BJ980_003187</name>
</gene>
<dbReference type="Gene3D" id="3.90.550.10">
    <property type="entry name" value="Spore Coat Polysaccharide Biosynthesis Protein SpsA, Chain A"/>
    <property type="match status" value="1"/>
</dbReference>
<comment type="caution">
    <text evidence="3">The sequence shown here is derived from an EMBL/GenBank/DDBJ whole genome shotgun (WGS) entry which is preliminary data.</text>
</comment>
<dbReference type="Proteomes" id="UP000540656">
    <property type="component" value="Unassembled WGS sequence"/>
</dbReference>
<proteinExistence type="predicted"/>
<protein>
    <submittedName>
        <fullName evidence="3">Glycosyltransferase involved in cell wall biosynthesis</fullName>
    </submittedName>
</protein>
<dbReference type="EMBL" id="JACCAA010000001">
    <property type="protein sequence ID" value="NYG60264.1"/>
    <property type="molecule type" value="Genomic_DNA"/>
</dbReference>
<evidence type="ECO:0000256" key="1">
    <source>
        <dbReference type="SAM" id="MobiDB-lite"/>
    </source>
</evidence>
<evidence type="ECO:0000313" key="4">
    <source>
        <dbReference type="Proteomes" id="UP000540656"/>
    </source>
</evidence>
<dbReference type="Pfam" id="PF00535">
    <property type="entry name" value="Glycos_transf_2"/>
    <property type="match status" value="1"/>
</dbReference>
<feature type="domain" description="Glycosyltransferase 2-like" evidence="2">
    <location>
        <begin position="29"/>
        <end position="185"/>
    </location>
</feature>
<accession>A0A7Y9S5S2</accession>
<evidence type="ECO:0000313" key="3">
    <source>
        <dbReference type="EMBL" id="NYG60264.1"/>
    </source>
</evidence>
<dbReference type="GO" id="GO:0016740">
    <property type="term" value="F:transferase activity"/>
    <property type="evidence" value="ECO:0007669"/>
    <property type="project" value="UniProtKB-KW"/>
</dbReference>
<dbReference type="InterPro" id="IPR001173">
    <property type="entry name" value="Glyco_trans_2-like"/>
</dbReference>
<feature type="compositionally biased region" description="Pro residues" evidence="1">
    <location>
        <begin position="1"/>
        <end position="10"/>
    </location>
</feature>
<dbReference type="CDD" id="cd00761">
    <property type="entry name" value="Glyco_tranf_GTA_type"/>
    <property type="match status" value="1"/>
</dbReference>
<dbReference type="SUPFAM" id="SSF53448">
    <property type="entry name" value="Nucleotide-diphospho-sugar transferases"/>
    <property type="match status" value="1"/>
</dbReference>
<dbReference type="AlphaFoldDB" id="A0A7Y9S5S2"/>
<keyword evidence="3" id="KW-0808">Transferase</keyword>
<dbReference type="InterPro" id="IPR029044">
    <property type="entry name" value="Nucleotide-diphossugar_trans"/>
</dbReference>
<evidence type="ECO:0000259" key="2">
    <source>
        <dbReference type="Pfam" id="PF00535"/>
    </source>
</evidence>
<dbReference type="InterPro" id="IPR050834">
    <property type="entry name" value="Glycosyltransf_2"/>
</dbReference>
<sequence>MNAAPLPVPIDPDLSAERGANGQPDHVVSAVVPTRDRPIMVRRAIESILAQDHPGPIEVIVVFDGTEPDQSLVSTRPGRTVRVLGNARTPGLAGGRNTGILAARGNVIAFCDDDDHWLPGKLRAQLDALDDDPHAEFVTTAMTVDYDGRRTDRLAGCDQVSHQQLISSRMAMLHSSTFVVRRDALVDDIGLVDETLPRSMAEDWDLLLRAARRRPIVHVDRPLVDVTWGATSYFADQWQIRNEARLWLLEHHPEISRDERGAALHFSKLAFGHAALGQRREAMRWSARAFRRNPREPRTVLALLVATRLVRWEFVVRMLNTRGRGI</sequence>
<dbReference type="RefSeq" id="WP_179503208.1">
    <property type="nucleotide sequence ID" value="NZ_JACCAA010000001.1"/>
</dbReference>
<organism evidence="3 4">
    <name type="scientific">Nocardioides daedukensis</name>
    <dbReference type="NCBI Taxonomy" id="634462"/>
    <lineage>
        <taxon>Bacteria</taxon>
        <taxon>Bacillati</taxon>
        <taxon>Actinomycetota</taxon>
        <taxon>Actinomycetes</taxon>
        <taxon>Propionibacteriales</taxon>
        <taxon>Nocardioidaceae</taxon>
        <taxon>Nocardioides</taxon>
    </lineage>
</organism>
<feature type="region of interest" description="Disordered" evidence="1">
    <location>
        <begin position="1"/>
        <end position="25"/>
    </location>
</feature>
<name>A0A7Y9S5S2_9ACTN</name>